<organism evidence="3 4">
    <name type="scientific">Solanum commersonii</name>
    <name type="common">Commerson's wild potato</name>
    <name type="synonym">Commerson's nightshade</name>
    <dbReference type="NCBI Taxonomy" id="4109"/>
    <lineage>
        <taxon>Eukaryota</taxon>
        <taxon>Viridiplantae</taxon>
        <taxon>Streptophyta</taxon>
        <taxon>Embryophyta</taxon>
        <taxon>Tracheophyta</taxon>
        <taxon>Spermatophyta</taxon>
        <taxon>Magnoliopsida</taxon>
        <taxon>eudicotyledons</taxon>
        <taxon>Gunneridae</taxon>
        <taxon>Pentapetalae</taxon>
        <taxon>asterids</taxon>
        <taxon>lamiids</taxon>
        <taxon>Solanales</taxon>
        <taxon>Solanaceae</taxon>
        <taxon>Solanoideae</taxon>
        <taxon>Solaneae</taxon>
        <taxon>Solanum</taxon>
    </lineage>
</organism>
<accession>A0A9J5XGS8</accession>
<feature type="signal peptide" evidence="2">
    <location>
        <begin position="1"/>
        <end position="18"/>
    </location>
</feature>
<evidence type="ECO:0000256" key="2">
    <source>
        <dbReference type="SAM" id="SignalP"/>
    </source>
</evidence>
<feature type="chain" id="PRO_5039942950" evidence="2">
    <location>
        <begin position="19"/>
        <end position="67"/>
    </location>
</feature>
<keyword evidence="2" id="KW-0732">Signal</keyword>
<reference evidence="3 4" key="1">
    <citation type="submission" date="2020-09" db="EMBL/GenBank/DDBJ databases">
        <title>De no assembly of potato wild relative species, Solanum commersonii.</title>
        <authorList>
            <person name="Cho K."/>
        </authorList>
    </citation>
    <scope>NUCLEOTIDE SEQUENCE [LARGE SCALE GENOMIC DNA]</scope>
    <source>
        <strain evidence="3">LZ3.2</strain>
        <tissue evidence="3">Leaf</tissue>
    </source>
</reference>
<proteinExistence type="predicted"/>
<evidence type="ECO:0000313" key="3">
    <source>
        <dbReference type="EMBL" id="KAG5586374.1"/>
    </source>
</evidence>
<dbReference type="OrthoDB" id="1301128at2759"/>
<dbReference type="Proteomes" id="UP000824120">
    <property type="component" value="Chromosome 9"/>
</dbReference>
<evidence type="ECO:0000313" key="4">
    <source>
        <dbReference type="Proteomes" id="UP000824120"/>
    </source>
</evidence>
<comment type="caution">
    <text evidence="3">The sequence shown here is derived from an EMBL/GenBank/DDBJ whole genome shotgun (WGS) entry which is preliminary data.</text>
</comment>
<gene>
    <name evidence="3" type="ORF">H5410_046808</name>
</gene>
<keyword evidence="4" id="KW-1185">Reference proteome</keyword>
<sequence length="67" mass="7600">MPAKKLFLNLIMLLTTTSKKLKHTRRLGHKSSTMSSSQGMETMHKNSLALEKEKMKINIPSPTCTNR</sequence>
<evidence type="ECO:0000256" key="1">
    <source>
        <dbReference type="SAM" id="MobiDB-lite"/>
    </source>
</evidence>
<feature type="compositionally biased region" description="Polar residues" evidence="1">
    <location>
        <begin position="30"/>
        <end position="40"/>
    </location>
</feature>
<name>A0A9J5XGS8_SOLCO</name>
<feature type="region of interest" description="Disordered" evidence="1">
    <location>
        <begin position="20"/>
        <end position="43"/>
    </location>
</feature>
<dbReference type="EMBL" id="JACXVP010000009">
    <property type="protein sequence ID" value="KAG5586374.1"/>
    <property type="molecule type" value="Genomic_DNA"/>
</dbReference>
<feature type="region of interest" description="Disordered" evidence="1">
    <location>
        <begin position="48"/>
        <end position="67"/>
    </location>
</feature>
<dbReference type="AlphaFoldDB" id="A0A9J5XGS8"/>
<feature type="compositionally biased region" description="Basic residues" evidence="1">
    <location>
        <begin position="20"/>
        <end position="29"/>
    </location>
</feature>
<feature type="non-terminal residue" evidence="3">
    <location>
        <position position="67"/>
    </location>
</feature>
<protein>
    <submittedName>
        <fullName evidence="3">Uncharacterized protein</fullName>
    </submittedName>
</protein>